<gene>
    <name evidence="2" type="primary">ubiG_1</name>
    <name evidence="2" type="ORF">RIdsm_03964</name>
    <name evidence="1" type="ORF">XM52_18045</name>
</gene>
<dbReference type="EC" id="2.1.1.64" evidence="2"/>
<dbReference type="STRING" id="540747.SAMN04488031_11265"/>
<dbReference type="EMBL" id="CP031598">
    <property type="protein sequence ID" value="QEW28139.1"/>
    <property type="molecule type" value="Genomic_DNA"/>
</dbReference>
<dbReference type="SUPFAM" id="SSF53335">
    <property type="entry name" value="S-adenosyl-L-methionine-dependent methyltransferases"/>
    <property type="match status" value="1"/>
</dbReference>
<evidence type="ECO:0000313" key="3">
    <source>
        <dbReference type="Proteomes" id="UP000051401"/>
    </source>
</evidence>
<evidence type="ECO:0000313" key="2">
    <source>
        <dbReference type="EMBL" id="QEW28139.1"/>
    </source>
</evidence>
<organism evidence="1 3">
    <name type="scientific">Roseovarius indicus</name>
    <dbReference type="NCBI Taxonomy" id="540747"/>
    <lineage>
        <taxon>Bacteria</taxon>
        <taxon>Pseudomonadati</taxon>
        <taxon>Pseudomonadota</taxon>
        <taxon>Alphaproteobacteria</taxon>
        <taxon>Rhodobacterales</taxon>
        <taxon>Roseobacteraceae</taxon>
        <taxon>Roseovarius</taxon>
    </lineage>
</organism>
<dbReference type="InterPro" id="IPR029063">
    <property type="entry name" value="SAM-dependent_MTases_sf"/>
</dbReference>
<reference evidence="2 4" key="2">
    <citation type="submission" date="2018-08" db="EMBL/GenBank/DDBJ databases">
        <title>Genetic Globetrotter - A new plasmid hitch-hiking vast phylogenetic and geographic distances.</title>
        <authorList>
            <person name="Vollmers J."/>
            <person name="Petersen J."/>
        </authorList>
    </citation>
    <scope>NUCLEOTIDE SEQUENCE [LARGE SCALE GENOMIC DNA]</scope>
    <source>
        <strain evidence="2 4">DSM 26383</strain>
    </source>
</reference>
<dbReference type="Proteomes" id="UP000325785">
    <property type="component" value="Chromosome"/>
</dbReference>
<keyword evidence="3" id="KW-1185">Reference proteome</keyword>
<sequence length="215" mass="23448">MIGSKPFWDKQAARYAKSPIADEGAYAETLGRVRSYLRPADRVLELGCGTGTTALKLADAVAHVTASDISGEMVRIGRDKARQQGVTNVDFVAAEPGDPVLQKGGPYDVVMAFNLLHLIEDMPAVLREMAELVRPGGLFISKTFCRPGPGEANFEYRMTRLALPLMQLVGKAPHVAFMPVQTLESEIEAAGLKIIETGNYPARPPRRFIVARKPE</sequence>
<dbReference type="Proteomes" id="UP000051401">
    <property type="component" value="Unassembled WGS sequence"/>
</dbReference>
<evidence type="ECO:0000313" key="4">
    <source>
        <dbReference type="Proteomes" id="UP000325785"/>
    </source>
</evidence>
<name>A0A0T5P5U9_9RHOB</name>
<dbReference type="GO" id="GO:0032259">
    <property type="term" value="P:methylation"/>
    <property type="evidence" value="ECO:0007669"/>
    <property type="project" value="UniProtKB-KW"/>
</dbReference>
<dbReference type="PANTHER" id="PTHR43861">
    <property type="entry name" value="TRANS-ACONITATE 2-METHYLTRANSFERASE-RELATED"/>
    <property type="match status" value="1"/>
</dbReference>
<dbReference type="CDD" id="cd02440">
    <property type="entry name" value="AdoMet_MTases"/>
    <property type="match status" value="1"/>
</dbReference>
<proteinExistence type="predicted"/>
<keyword evidence="2" id="KW-0808">Transferase</keyword>
<dbReference type="Gene3D" id="3.40.50.150">
    <property type="entry name" value="Vaccinia Virus protein VP39"/>
    <property type="match status" value="1"/>
</dbReference>
<keyword evidence="2" id="KW-0489">Methyltransferase</keyword>
<dbReference type="KEGG" id="rid:RIdsm_03964"/>
<dbReference type="PATRIC" id="fig|540747.5.peg.1355"/>
<reference evidence="1 3" key="1">
    <citation type="submission" date="2015-04" db="EMBL/GenBank/DDBJ databases">
        <title>The draft genome sequence of Roseovarius indicus B108T.</title>
        <authorList>
            <person name="Li G."/>
            <person name="Lai Q."/>
            <person name="Shao Z."/>
            <person name="Yan P."/>
        </authorList>
    </citation>
    <scope>NUCLEOTIDE SEQUENCE [LARGE SCALE GENOMIC DNA]</scope>
    <source>
        <strain evidence="1 3">B108</strain>
    </source>
</reference>
<protein>
    <submittedName>
        <fullName evidence="2">3-demethylubiquinone-9 3-methyltransferase</fullName>
        <ecNumber evidence="2">2.1.1.64</ecNumber>
    </submittedName>
</protein>
<evidence type="ECO:0000313" key="1">
    <source>
        <dbReference type="EMBL" id="KRS16570.1"/>
    </source>
</evidence>
<dbReference type="GO" id="GO:0061542">
    <property type="term" value="F:3-demethylubiquinol 3-O-methyltransferase activity"/>
    <property type="evidence" value="ECO:0007669"/>
    <property type="project" value="UniProtKB-EC"/>
</dbReference>
<keyword evidence="2" id="KW-0830">Ubiquinone</keyword>
<dbReference type="OrthoDB" id="5642573at2"/>
<accession>A0A0T5P5U9</accession>
<dbReference type="EMBL" id="LAXI01000013">
    <property type="protein sequence ID" value="KRS16570.1"/>
    <property type="molecule type" value="Genomic_DNA"/>
</dbReference>
<dbReference type="AlphaFoldDB" id="A0A0T5P5U9"/>
<dbReference type="RefSeq" id="WP_057818100.1">
    <property type="nucleotide sequence ID" value="NZ_CAXRJZ010000048.1"/>
</dbReference>
<dbReference type="Pfam" id="PF13489">
    <property type="entry name" value="Methyltransf_23"/>
    <property type="match status" value="1"/>
</dbReference>